<dbReference type="AlphaFoldDB" id="A0A699R1K5"/>
<organism evidence="2">
    <name type="scientific">Tanacetum cinerariifolium</name>
    <name type="common">Dalmatian daisy</name>
    <name type="synonym">Chrysanthemum cinerariifolium</name>
    <dbReference type="NCBI Taxonomy" id="118510"/>
    <lineage>
        <taxon>Eukaryota</taxon>
        <taxon>Viridiplantae</taxon>
        <taxon>Streptophyta</taxon>
        <taxon>Embryophyta</taxon>
        <taxon>Tracheophyta</taxon>
        <taxon>Spermatophyta</taxon>
        <taxon>Magnoliopsida</taxon>
        <taxon>eudicotyledons</taxon>
        <taxon>Gunneridae</taxon>
        <taxon>Pentapetalae</taxon>
        <taxon>asterids</taxon>
        <taxon>campanulids</taxon>
        <taxon>Asterales</taxon>
        <taxon>Asteraceae</taxon>
        <taxon>Asteroideae</taxon>
        <taxon>Anthemideae</taxon>
        <taxon>Anthemidinae</taxon>
        <taxon>Tanacetum</taxon>
    </lineage>
</organism>
<feature type="non-terminal residue" evidence="2">
    <location>
        <position position="1"/>
    </location>
</feature>
<proteinExistence type="inferred from homology"/>
<evidence type="ECO:0000256" key="1">
    <source>
        <dbReference type="ARBA" id="ARBA00009995"/>
    </source>
</evidence>
<dbReference type="PANTHER" id="PTHR11926">
    <property type="entry name" value="GLUCOSYL/GLUCURONOSYL TRANSFERASES"/>
    <property type="match status" value="1"/>
</dbReference>
<evidence type="ECO:0000313" key="2">
    <source>
        <dbReference type="EMBL" id="GFC79348.1"/>
    </source>
</evidence>
<comment type="similarity">
    <text evidence="1">Belongs to the UDP-glycosyltransferase family.</text>
</comment>
<reference evidence="2" key="1">
    <citation type="journal article" date="2019" name="Sci. Rep.">
        <title>Draft genome of Tanacetum cinerariifolium, the natural source of mosquito coil.</title>
        <authorList>
            <person name="Yamashiro T."/>
            <person name="Shiraishi A."/>
            <person name="Satake H."/>
            <person name="Nakayama K."/>
        </authorList>
    </citation>
    <scope>NUCLEOTIDE SEQUENCE</scope>
</reference>
<sequence length="253" mass="28406">LQITFVNTENIHKRMLKSGGPHCLDGSSDFRFEAFPDGIPRNSEEDDVSELILPYVETTFLAPFLDIVAKLPNPPTCIVSDGFVSVFTVDAAQKLGIPIMLYWTLSACGFMGTFQVHSLIKKGLAPPKDENYLTNGYLDTIIDWIPGMEGIRIKDMSSIVRITDPNHPELTFCTKVTQKSHSVSHNIFHTFDALEPSIVDALSSMYPKVYTVAPMLLEWKEFQRFQSNEFQRFQSNPLLASIFNLSGFAICNS</sequence>
<name>A0A699R1K5_TANCI</name>
<dbReference type="GO" id="GO:0080043">
    <property type="term" value="F:quercetin 3-O-glucosyltransferase activity"/>
    <property type="evidence" value="ECO:0007669"/>
    <property type="project" value="TreeGrafter"/>
</dbReference>
<feature type="non-terminal residue" evidence="2">
    <location>
        <position position="253"/>
    </location>
</feature>
<dbReference type="Gene3D" id="3.40.50.2000">
    <property type="entry name" value="Glycogen Phosphorylase B"/>
    <property type="match status" value="1"/>
</dbReference>
<keyword evidence="2" id="KW-0808">Transferase</keyword>
<gene>
    <name evidence="2" type="ORF">Tci_851318</name>
</gene>
<dbReference type="GO" id="GO:0080044">
    <property type="term" value="F:quercetin 7-O-glucosyltransferase activity"/>
    <property type="evidence" value="ECO:0007669"/>
    <property type="project" value="TreeGrafter"/>
</dbReference>
<accession>A0A699R1K5</accession>
<dbReference type="EMBL" id="BKCJ011070110">
    <property type="protein sequence ID" value="GFC79348.1"/>
    <property type="molecule type" value="Genomic_DNA"/>
</dbReference>
<dbReference type="PANTHER" id="PTHR11926:SF1417">
    <property type="entry name" value="UDP-GLUCURONOSYL_UDP-GLUCOSYLTRANSFERASE, UDP-GLYCOSYLTRANSFERASE FAMILY"/>
    <property type="match status" value="1"/>
</dbReference>
<comment type="caution">
    <text evidence="2">The sequence shown here is derived from an EMBL/GenBank/DDBJ whole genome shotgun (WGS) entry which is preliminary data.</text>
</comment>
<dbReference type="SUPFAM" id="SSF53756">
    <property type="entry name" value="UDP-Glycosyltransferase/glycogen phosphorylase"/>
    <property type="match status" value="1"/>
</dbReference>
<protein>
    <submittedName>
        <fullName evidence="2">UDP-glycosyltransferase 85C2-like</fullName>
    </submittedName>
</protein>